<dbReference type="PROSITE" id="PS51656">
    <property type="entry name" value="4FE4S"/>
    <property type="match status" value="1"/>
</dbReference>
<sequence>MKIIGVIGTKDTGKTTLVTKIVRKLVDEGYRVATLKHTHTGFDFADKDTGKHREAGAELVVGSGEETFFLLGRKMVLDELVGTIQLLGDFDFLVIEGFKEMPHANISTSTENEFTIRKVDPFSLKEEELDELIEVIKNRSYCLLQGLNCKKCGFESCRDFAMAKVQGAADDINCKSQPKRALLRINGHPVPMNPFVQEFISKTVLGMIDALDMKNHEIEKVELIIRNNYE</sequence>
<dbReference type="AlphaFoldDB" id="A0A101E3P5"/>
<evidence type="ECO:0000313" key="8">
    <source>
        <dbReference type="Proteomes" id="UP000264445"/>
    </source>
</evidence>
<reference evidence="7 9" key="2">
    <citation type="submission" date="2019-03" db="EMBL/GenBank/DDBJ databases">
        <title>Genomic Encyclopedia of Type Strains, Phase IV (KMG-IV): sequencing the most valuable type-strain genomes for metagenomic binning, comparative biology and taxonomic classification.</title>
        <authorList>
            <person name="Goeker M."/>
        </authorList>
    </citation>
    <scope>NUCLEOTIDE SEQUENCE [LARGE SCALE GENOMIC DNA]</scope>
    <source>
        <strain evidence="7 9">DSM 13054</strain>
    </source>
</reference>
<dbReference type="Proteomes" id="UP000264445">
    <property type="component" value="Unassembled WGS sequence"/>
</dbReference>
<dbReference type="InterPro" id="IPR027417">
    <property type="entry name" value="P-loop_NTPase"/>
</dbReference>
<dbReference type="Pfam" id="PF04060">
    <property type="entry name" value="FeS"/>
    <property type="match status" value="1"/>
</dbReference>
<evidence type="ECO:0000256" key="1">
    <source>
        <dbReference type="ARBA" id="ARBA00022485"/>
    </source>
</evidence>
<dbReference type="GO" id="GO:0046872">
    <property type="term" value="F:metal ion binding"/>
    <property type="evidence" value="ECO:0007669"/>
    <property type="project" value="UniProtKB-KW"/>
</dbReference>
<proteinExistence type="predicted"/>
<keyword evidence="1" id="KW-0004">4Fe-4S</keyword>
<dbReference type="GO" id="GO:0005525">
    <property type="term" value="F:GTP binding"/>
    <property type="evidence" value="ECO:0007669"/>
    <property type="project" value="InterPro"/>
</dbReference>
<evidence type="ECO:0000256" key="4">
    <source>
        <dbReference type="ARBA" id="ARBA00023014"/>
    </source>
</evidence>
<keyword evidence="2" id="KW-0479">Metal-binding</keyword>
<dbReference type="Gene3D" id="1.10.15.40">
    <property type="entry name" value="Electron transport complex subunit B, putative Fe-S cluster"/>
    <property type="match status" value="1"/>
</dbReference>
<accession>A0A101E3P5</accession>
<feature type="domain" description="4Fe-4S" evidence="5">
    <location>
        <begin position="131"/>
        <end position="192"/>
    </location>
</feature>
<evidence type="ECO:0000313" key="9">
    <source>
        <dbReference type="Proteomes" id="UP000294886"/>
    </source>
</evidence>
<keyword evidence="4" id="KW-0411">Iron-sulfur</keyword>
<dbReference type="EMBL" id="DOLB01000090">
    <property type="protein sequence ID" value="HBT49289.1"/>
    <property type="molecule type" value="Genomic_DNA"/>
</dbReference>
<dbReference type="InterPro" id="IPR004435">
    <property type="entry name" value="MobB_dom"/>
</dbReference>
<dbReference type="GO" id="GO:0006777">
    <property type="term" value="P:Mo-molybdopterin cofactor biosynthetic process"/>
    <property type="evidence" value="ECO:0007669"/>
    <property type="project" value="InterPro"/>
</dbReference>
<evidence type="ECO:0000313" key="7">
    <source>
        <dbReference type="EMBL" id="TCO66973.1"/>
    </source>
</evidence>
<dbReference type="InterPro" id="IPR007202">
    <property type="entry name" value="4Fe-4S_dom"/>
</dbReference>
<name>A0A101E3P5_9THEO</name>
<dbReference type="PANTHER" id="PTHR40072:SF1">
    <property type="entry name" value="MOLYBDOPTERIN-GUANINE DINUCLEOTIDE BIOSYNTHESIS ADAPTER PROTEIN"/>
    <property type="match status" value="1"/>
</dbReference>
<evidence type="ECO:0000313" key="6">
    <source>
        <dbReference type="EMBL" id="HBT49289.1"/>
    </source>
</evidence>
<dbReference type="Gene3D" id="3.40.50.300">
    <property type="entry name" value="P-loop containing nucleotide triphosphate hydrolases"/>
    <property type="match status" value="1"/>
</dbReference>
<dbReference type="Pfam" id="PF03205">
    <property type="entry name" value="MobB"/>
    <property type="match status" value="1"/>
</dbReference>
<dbReference type="GO" id="GO:0051539">
    <property type="term" value="F:4 iron, 4 sulfur cluster binding"/>
    <property type="evidence" value="ECO:0007669"/>
    <property type="project" value="UniProtKB-KW"/>
</dbReference>
<reference evidence="6 8" key="1">
    <citation type="journal article" date="2018" name="Nat. Biotechnol.">
        <title>A standardized bacterial taxonomy based on genome phylogeny substantially revises the tree of life.</title>
        <authorList>
            <person name="Parks D.H."/>
            <person name="Chuvochina M."/>
            <person name="Waite D.W."/>
            <person name="Rinke C."/>
            <person name="Skarshewski A."/>
            <person name="Chaumeil P.A."/>
            <person name="Hugenholtz P."/>
        </authorList>
    </citation>
    <scope>NUCLEOTIDE SEQUENCE [LARGE SCALE GENOMIC DNA]</scope>
    <source>
        <strain evidence="6">UBA12544</strain>
    </source>
</reference>
<dbReference type="InterPro" id="IPR052539">
    <property type="entry name" value="MGD_biosynthesis_adapter"/>
</dbReference>
<evidence type="ECO:0000256" key="3">
    <source>
        <dbReference type="ARBA" id="ARBA00023004"/>
    </source>
</evidence>
<dbReference type="Proteomes" id="UP000294886">
    <property type="component" value="Unassembled WGS sequence"/>
</dbReference>
<gene>
    <name evidence="6" type="primary">mobB</name>
    <name evidence="6" type="ORF">DEA61_05600</name>
    <name evidence="7" type="ORF">EV203_10871</name>
</gene>
<dbReference type="NCBIfam" id="TIGR00176">
    <property type="entry name" value="mobB"/>
    <property type="match status" value="1"/>
</dbReference>
<keyword evidence="3" id="KW-0408">Iron</keyword>
<dbReference type="NCBIfam" id="NF011063">
    <property type="entry name" value="PRK14494.1-2"/>
    <property type="match status" value="1"/>
</dbReference>
<protein>
    <submittedName>
        <fullName evidence="6">Molybdopterin-guanine dinucleotide biosynthesis protein B</fullName>
    </submittedName>
</protein>
<dbReference type="RefSeq" id="WP_003868642.1">
    <property type="nucleotide sequence ID" value="NZ_DOLB01000090.1"/>
</dbReference>
<dbReference type="SUPFAM" id="SSF52540">
    <property type="entry name" value="P-loop containing nucleoside triphosphate hydrolases"/>
    <property type="match status" value="1"/>
</dbReference>
<evidence type="ECO:0000259" key="5">
    <source>
        <dbReference type="PROSITE" id="PS51656"/>
    </source>
</evidence>
<organism evidence="6 8">
    <name type="scientific">Caldanaerobacter subterraneus</name>
    <dbReference type="NCBI Taxonomy" id="911092"/>
    <lineage>
        <taxon>Bacteria</taxon>
        <taxon>Bacillati</taxon>
        <taxon>Bacillota</taxon>
        <taxon>Clostridia</taxon>
        <taxon>Thermoanaerobacterales</taxon>
        <taxon>Thermoanaerobacteraceae</taxon>
        <taxon>Caldanaerobacter</taxon>
    </lineage>
</organism>
<comment type="caution">
    <text evidence="6">The sequence shown here is derived from an EMBL/GenBank/DDBJ whole genome shotgun (WGS) entry which is preliminary data.</text>
</comment>
<dbReference type="PANTHER" id="PTHR40072">
    <property type="entry name" value="MOLYBDOPTERIN-GUANINE DINUCLEOTIDE BIOSYNTHESIS ADAPTER PROTEIN-RELATED"/>
    <property type="match status" value="1"/>
</dbReference>
<dbReference type="EMBL" id="SLWU01000008">
    <property type="protein sequence ID" value="TCO66973.1"/>
    <property type="molecule type" value="Genomic_DNA"/>
</dbReference>
<evidence type="ECO:0000256" key="2">
    <source>
        <dbReference type="ARBA" id="ARBA00022723"/>
    </source>
</evidence>